<dbReference type="GO" id="GO:0045505">
    <property type="term" value="F:dynein intermediate chain binding"/>
    <property type="evidence" value="ECO:0007669"/>
    <property type="project" value="InterPro"/>
</dbReference>
<sequence>MSHVRDLPPVSGSIIWAKQIDRQLTAYMKRVEDVLGKGWENHVEGQKLKQDGDSFHMKLNTQEIFGDLARNVQQRNLGVCGRIFTIESPRVRGRTGNVLKLKVNFLPEIITLSKEVCNLKWFGFCVPLAIVNKAHQANQLYPFAISLIESVRMYERTCEKVEERNTISLLVARLKKEVQALIGEGIALVWESYKLDPYVQRLAETSFQEKAKEQEAGDGELHGSKTFVEALRRQSSRGLNS</sequence>
<organism evidence="2 3">
    <name type="scientific">Mauremys mutica</name>
    <name type="common">yellowpond turtle</name>
    <dbReference type="NCBI Taxonomy" id="74926"/>
    <lineage>
        <taxon>Eukaryota</taxon>
        <taxon>Metazoa</taxon>
        <taxon>Chordata</taxon>
        <taxon>Craniata</taxon>
        <taxon>Vertebrata</taxon>
        <taxon>Euteleostomi</taxon>
        <taxon>Archelosauria</taxon>
        <taxon>Testudinata</taxon>
        <taxon>Testudines</taxon>
        <taxon>Cryptodira</taxon>
        <taxon>Durocryptodira</taxon>
        <taxon>Testudinoidea</taxon>
        <taxon>Geoemydidae</taxon>
        <taxon>Geoemydinae</taxon>
        <taxon>Mauremys</taxon>
    </lineage>
</organism>
<keyword evidence="3" id="KW-1185">Reference proteome</keyword>
<dbReference type="InterPro" id="IPR013594">
    <property type="entry name" value="Dynein_heavy_tail"/>
</dbReference>
<dbReference type="PANTHER" id="PTHR46532">
    <property type="entry name" value="MALE FERTILITY FACTOR KL5"/>
    <property type="match status" value="1"/>
</dbReference>
<dbReference type="PANTHER" id="PTHR46532:SF13">
    <property type="entry name" value="CYTOPLASMIC DYNEIN 1 HEAVY CHAIN 1"/>
    <property type="match status" value="1"/>
</dbReference>
<reference evidence="2" key="1">
    <citation type="submission" date="2021-09" db="EMBL/GenBank/DDBJ databases">
        <title>The genome of Mauremys mutica provides insights into the evolution of semi-aquatic lifestyle.</title>
        <authorList>
            <person name="Gong S."/>
            <person name="Gao Y."/>
        </authorList>
    </citation>
    <scope>NUCLEOTIDE SEQUENCE</scope>
    <source>
        <strain evidence="2">MM-2020</strain>
        <tissue evidence="2">Muscle</tissue>
    </source>
</reference>
<dbReference type="GO" id="GO:0005858">
    <property type="term" value="C:axonemal dynein complex"/>
    <property type="evidence" value="ECO:0007669"/>
    <property type="project" value="TreeGrafter"/>
</dbReference>
<dbReference type="AlphaFoldDB" id="A0A9D3X121"/>
<dbReference type="Proteomes" id="UP000827986">
    <property type="component" value="Unassembled WGS sequence"/>
</dbReference>
<dbReference type="GO" id="GO:0007018">
    <property type="term" value="P:microtubule-based movement"/>
    <property type="evidence" value="ECO:0007669"/>
    <property type="project" value="InterPro"/>
</dbReference>
<gene>
    <name evidence="2" type="ORF">KIL84_006233</name>
</gene>
<accession>A0A9D3X121</accession>
<evidence type="ECO:0000313" key="2">
    <source>
        <dbReference type="EMBL" id="KAH1170615.1"/>
    </source>
</evidence>
<dbReference type="InterPro" id="IPR026983">
    <property type="entry name" value="DHC"/>
</dbReference>
<name>A0A9D3X121_9SAUR</name>
<dbReference type="GO" id="GO:0051959">
    <property type="term" value="F:dynein light intermediate chain binding"/>
    <property type="evidence" value="ECO:0007669"/>
    <property type="project" value="InterPro"/>
</dbReference>
<comment type="caution">
    <text evidence="2">The sequence shown here is derived from an EMBL/GenBank/DDBJ whole genome shotgun (WGS) entry which is preliminary data.</text>
</comment>
<protein>
    <recommendedName>
        <fullName evidence="1">Dynein heavy chain tail domain-containing protein</fullName>
    </recommendedName>
</protein>
<evidence type="ECO:0000313" key="3">
    <source>
        <dbReference type="Proteomes" id="UP000827986"/>
    </source>
</evidence>
<dbReference type="Pfam" id="PF08385">
    <property type="entry name" value="DHC_N1"/>
    <property type="match status" value="1"/>
</dbReference>
<evidence type="ECO:0000259" key="1">
    <source>
        <dbReference type="Pfam" id="PF08385"/>
    </source>
</evidence>
<dbReference type="EMBL" id="JAHDVG010000483">
    <property type="protein sequence ID" value="KAH1170615.1"/>
    <property type="molecule type" value="Genomic_DNA"/>
</dbReference>
<proteinExistence type="predicted"/>
<feature type="domain" description="Dynein heavy chain tail" evidence="1">
    <location>
        <begin position="5"/>
        <end position="198"/>
    </location>
</feature>